<keyword evidence="2" id="KW-1185">Reference proteome</keyword>
<gene>
    <name evidence="1" type="ORF">SAY86_023706</name>
</gene>
<accession>A0AAN7LUX9</accession>
<reference evidence="1 2" key="1">
    <citation type="journal article" date="2023" name="Hortic Res">
        <title>Pangenome of water caltrop reveals structural variations and asymmetric subgenome divergence after allopolyploidization.</title>
        <authorList>
            <person name="Zhang X."/>
            <person name="Chen Y."/>
            <person name="Wang L."/>
            <person name="Yuan Y."/>
            <person name="Fang M."/>
            <person name="Shi L."/>
            <person name="Lu R."/>
            <person name="Comes H.P."/>
            <person name="Ma Y."/>
            <person name="Chen Y."/>
            <person name="Huang G."/>
            <person name="Zhou Y."/>
            <person name="Zheng Z."/>
            <person name="Qiu Y."/>
        </authorList>
    </citation>
    <scope>NUCLEOTIDE SEQUENCE [LARGE SCALE GENOMIC DNA]</scope>
    <source>
        <strain evidence="1">F231</strain>
    </source>
</reference>
<protein>
    <recommendedName>
        <fullName evidence="3">CASP-like protein</fullName>
    </recommendedName>
</protein>
<sequence length="95" mass="10696">MQATERTPASGTEGIEDGKSAAVTTILTKSKSNARDRLNKAMPWVRVLEAAICMSSFAVMAADKTQGWSGDTFDRYREYRYKENSCFFNEELMIL</sequence>
<evidence type="ECO:0008006" key="3">
    <source>
        <dbReference type="Google" id="ProtNLM"/>
    </source>
</evidence>
<comment type="caution">
    <text evidence="1">The sequence shown here is derived from an EMBL/GenBank/DDBJ whole genome shotgun (WGS) entry which is preliminary data.</text>
</comment>
<evidence type="ECO:0000313" key="2">
    <source>
        <dbReference type="Proteomes" id="UP001346149"/>
    </source>
</evidence>
<name>A0AAN7LUX9_TRANT</name>
<dbReference type="AlphaFoldDB" id="A0AAN7LUX9"/>
<dbReference type="Proteomes" id="UP001346149">
    <property type="component" value="Unassembled WGS sequence"/>
</dbReference>
<organism evidence="1 2">
    <name type="scientific">Trapa natans</name>
    <name type="common">Water chestnut</name>
    <dbReference type="NCBI Taxonomy" id="22666"/>
    <lineage>
        <taxon>Eukaryota</taxon>
        <taxon>Viridiplantae</taxon>
        <taxon>Streptophyta</taxon>
        <taxon>Embryophyta</taxon>
        <taxon>Tracheophyta</taxon>
        <taxon>Spermatophyta</taxon>
        <taxon>Magnoliopsida</taxon>
        <taxon>eudicotyledons</taxon>
        <taxon>Gunneridae</taxon>
        <taxon>Pentapetalae</taxon>
        <taxon>rosids</taxon>
        <taxon>malvids</taxon>
        <taxon>Myrtales</taxon>
        <taxon>Lythraceae</taxon>
        <taxon>Trapa</taxon>
    </lineage>
</organism>
<proteinExistence type="predicted"/>
<evidence type="ECO:0000313" key="1">
    <source>
        <dbReference type="EMBL" id="KAK4793271.1"/>
    </source>
</evidence>
<dbReference type="EMBL" id="JAXQNO010000008">
    <property type="protein sequence ID" value="KAK4793271.1"/>
    <property type="molecule type" value="Genomic_DNA"/>
</dbReference>